<dbReference type="GeneID" id="9837247"/>
<evidence type="ECO:0000313" key="4">
    <source>
        <dbReference type="Proteomes" id="UP000009170"/>
    </source>
</evidence>
<protein>
    <submittedName>
        <fullName evidence="3">Unnamed product</fullName>
    </submittedName>
</protein>
<dbReference type="AlphaFoldDB" id="A0A096P9M0"/>
<dbReference type="Proteomes" id="UP000009170">
    <property type="component" value="Unassembled WGS sequence"/>
</dbReference>
<sequence length="473" mass="52112">MLDRARDVEAQIPSSSSPLLPVDDEHAAHAASQRRDRRPRWILGGGLIGALALVAVASRDDRARESALGIGGAIGLVVGAREPPRATKLVPRALDGLNVTEKARARANAELYRFDGDASLDAVPYYDLTAYPSAALKRAIDSLRTSDEATYEAFGNVHEEYGRLVADRIGARKDVGASLSAVTAWVNAKRQGLGQLIVATPKGYVNSHAGPPTEFDSFVLSFMLRGPKKWDVVFLDRGERGVSEDNLKRPEALFTNKAWEQPYLLYNNTASIVGERLETNLYMVSKMFLDRLPSHMREMPMVNVDNWLNDLCAHGKLTCYSYTAKNWYDGLSSKHKANAVEPNTRAPIFDPNTARAFEEEERNETASAAISQERTDADEEDAAMDKTVNLPEVAADIDESVSWNKVAAKDEPDAKQPVEESSTDPTDIEVRAMLAREAPITSWMGARLGTRARPDVIAKSTRAYTGDEIDRFF</sequence>
<proteinExistence type="predicted"/>
<feature type="region of interest" description="Disordered" evidence="1">
    <location>
        <begin position="1"/>
        <end position="35"/>
    </location>
</feature>
<feature type="transmembrane region" description="Helical" evidence="2">
    <location>
        <begin position="41"/>
        <end position="58"/>
    </location>
</feature>
<feature type="region of interest" description="Disordered" evidence="1">
    <location>
        <begin position="343"/>
        <end position="382"/>
    </location>
</feature>
<gene>
    <name evidence="3" type="ORF">OT_ostta02g05180</name>
</gene>
<accession>A0A096P9M0</accession>
<evidence type="ECO:0000256" key="1">
    <source>
        <dbReference type="SAM" id="MobiDB-lite"/>
    </source>
</evidence>
<dbReference type="KEGG" id="ota:OT_ostta02g05180"/>
<organism evidence="3 4">
    <name type="scientific">Ostreococcus tauri</name>
    <name type="common">Marine green alga</name>
    <dbReference type="NCBI Taxonomy" id="70448"/>
    <lineage>
        <taxon>Eukaryota</taxon>
        <taxon>Viridiplantae</taxon>
        <taxon>Chlorophyta</taxon>
        <taxon>Mamiellophyceae</taxon>
        <taxon>Mamiellales</taxon>
        <taxon>Bathycoccaceae</taxon>
        <taxon>Ostreococcus</taxon>
    </lineage>
</organism>
<keyword evidence="2" id="KW-1133">Transmembrane helix</keyword>
<reference evidence="4" key="1">
    <citation type="journal article" date="2006" name="Proc. Natl. Acad. Sci. U.S.A.">
        <title>Genome analysis of the smallest free-living eukaryote Ostreococcus tauri unveils many unique features.</title>
        <authorList>
            <person name="Derelle E."/>
            <person name="Ferraz C."/>
            <person name="Rombauts S."/>
            <person name="Rouze P."/>
            <person name="Worden A.Z."/>
            <person name="Robbens S."/>
            <person name="Partensky F."/>
            <person name="Degroeve S."/>
            <person name="Echeynie S."/>
            <person name="Cooke R."/>
            <person name="Saeys Y."/>
            <person name="Wuyts J."/>
            <person name="Jabbari K."/>
            <person name="Bowler C."/>
            <person name="Panaud O."/>
            <person name="Piegu B."/>
            <person name="Ball S.G."/>
            <person name="Ral J.-P."/>
            <person name="Bouget F.-Y."/>
            <person name="Piganeau G."/>
            <person name="De Baets B."/>
            <person name="Picard A."/>
            <person name="Delseny M."/>
            <person name="Demaille J."/>
            <person name="Van de Peer Y."/>
            <person name="Moreau H."/>
        </authorList>
    </citation>
    <scope>NUCLEOTIDE SEQUENCE [LARGE SCALE GENOMIC DNA]</scope>
    <source>
        <strain evidence="4">OTTH 0595 / CCAP 157/2 / RCC745</strain>
    </source>
</reference>
<evidence type="ECO:0000256" key="2">
    <source>
        <dbReference type="SAM" id="Phobius"/>
    </source>
</evidence>
<name>A0A096P9M0_OSTTA</name>
<keyword evidence="4" id="KW-1185">Reference proteome</keyword>
<feature type="compositionally biased region" description="Basic and acidic residues" evidence="1">
    <location>
        <begin position="407"/>
        <end position="418"/>
    </location>
</feature>
<keyword evidence="2" id="KW-0812">Transmembrane</keyword>
<dbReference type="RefSeq" id="XP_003075339.2">
    <property type="nucleotide sequence ID" value="XM_003075291.2"/>
</dbReference>
<dbReference type="InParanoid" id="A0A096P9M0"/>
<comment type="caution">
    <text evidence="3">The sequence shown here is derived from an EMBL/GenBank/DDBJ whole genome shotgun (WGS) entry which is preliminary data.</text>
</comment>
<reference evidence="3 4" key="2">
    <citation type="journal article" date="2014" name="BMC Genomics">
        <title>An improved genome of the model marine alga Ostreococcus tauri unfolds by assessing Illumina de novo assemblies.</title>
        <authorList>
            <person name="Blanc-Mathieu R."/>
            <person name="Verhelst B."/>
            <person name="Derelle E."/>
            <person name="Rombauts S."/>
            <person name="Bouget F.Y."/>
            <person name="Carre I."/>
            <person name="Chateau A."/>
            <person name="Eyre-Walker A."/>
            <person name="Grimsley N."/>
            <person name="Moreau H."/>
            <person name="Piegu B."/>
            <person name="Rivals E."/>
            <person name="Schackwitz W."/>
            <person name="Van de Peer Y."/>
            <person name="Piganeau G."/>
        </authorList>
    </citation>
    <scope>NUCLEOTIDE SEQUENCE [LARGE SCALE GENOMIC DNA]</scope>
    <source>
        <strain evidence="4">OTTH 0595 / CCAP 157/2 / RCC745</strain>
    </source>
</reference>
<dbReference type="EMBL" id="CAID01000002">
    <property type="protein sequence ID" value="CEG01275.1"/>
    <property type="molecule type" value="Genomic_DNA"/>
</dbReference>
<keyword evidence="2" id="KW-0472">Membrane</keyword>
<feature type="region of interest" description="Disordered" evidence="1">
    <location>
        <begin position="407"/>
        <end position="427"/>
    </location>
</feature>
<evidence type="ECO:0000313" key="3">
    <source>
        <dbReference type="EMBL" id="CEG01275.1"/>
    </source>
</evidence>